<sequence length="533" mass="58853">MGKQGPCYHCGVTSTPLWRNGPPEKPVLCNACGSRWRTKGTLTNYTPLHVRAELVDSEDYKKVYEAKSKSIKTKAMKLHKRKHLNENAEFRGQTPNASQSFQKVFELDTSNGPSSGPAISSSESFTHFGSTDARDLKGSAQSIVWDSLVPSRKRTCVGRPKPSPVEKLTKDLYCILHEQQLSNISALSEEELLLESGTLMDPVEIGHGGVLIKHLNVVAQDEESEASSLPIDCRAHITENAYSGPASILVNAANTRISCPHMVSEKVGKHTGKAAQDHTIRNNFSNDKHHILQNSKSPLTSVDLIDIVCFEKFTKNLTQEEQQQLLKFLPSIDTAKLPDSLKSMFDSPLFVEALSSFQHLFLEDILDLSSSGVKIEEWWILKRPALRNMTKSKWVEHYGLLKDEKCQIGGKIVETEINSPGCSNSASVKRTHDVQNQNLPEPKCLVKGSKRVRNSMTVNIPPARSPQPNSCGVGIKTSNDTNYMDNEGPSFSPASLFAFSPDGHSITLDSLQFTGNSSNQDFLFDVNSYASVP</sequence>
<organism evidence="1 2">
    <name type="scientific">Persea americana</name>
    <name type="common">Avocado</name>
    <dbReference type="NCBI Taxonomy" id="3435"/>
    <lineage>
        <taxon>Eukaryota</taxon>
        <taxon>Viridiplantae</taxon>
        <taxon>Streptophyta</taxon>
        <taxon>Embryophyta</taxon>
        <taxon>Tracheophyta</taxon>
        <taxon>Spermatophyta</taxon>
        <taxon>Magnoliopsida</taxon>
        <taxon>Magnoliidae</taxon>
        <taxon>Laurales</taxon>
        <taxon>Lauraceae</taxon>
        <taxon>Persea</taxon>
    </lineage>
</organism>
<gene>
    <name evidence="1" type="ORF">MRB53_025338</name>
</gene>
<evidence type="ECO:0000313" key="1">
    <source>
        <dbReference type="EMBL" id="KAJ8632002.1"/>
    </source>
</evidence>
<accession>A0ACC2LF63</accession>
<dbReference type="EMBL" id="CM056816">
    <property type="protein sequence ID" value="KAJ8632002.1"/>
    <property type="molecule type" value="Genomic_DNA"/>
</dbReference>
<evidence type="ECO:0000313" key="2">
    <source>
        <dbReference type="Proteomes" id="UP001234297"/>
    </source>
</evidence>
<reference evidence="1 2" key="1">
    <citation type="journal article" date="2022" name="Hortic Res">
        <title>A haplotype resolved chromosomal level avocado genome allows analysis of novel avocado genes.</title>
        <authorList>
            <person name="Nath O."/>
            <person name="Fletcher S.J."/>
            <person name="Hayward A."/>
            <person name="Shaw L.M."/>
            <person name="Masouleh A.K."/>
            <person name="Furtado A."/>
            <person name="Henry R.J."/>
            <person name="Mitter N."/>
        </authorList>
    </citation>
    <scope>NUCLEOTIDE SEQUENCE [LARGE SCALE GENOMIC DNA]</scope>
    <source>
        <strain evidence="2">cv. Hass</strain>
    </source>
</reference>
<protein>
    <submittedName>
        <fullName evidence="1">Uncharacterized protein</fullName>
    </submittedName>
</protein>
<keyword evidence="2" id="KW-1185">Reference proteome</keyword>
<dbReference type="Proteomes" id="UP001234297">
    <property type="component" value="Chromosome 8"/>
</dbReference>
<name>A0ACC2LF63_PERAE</name>
<proteinExistence type="predicted"/>
<comment type="caution">
    <text evidence="1">The sequence shown here is derived from an EMBL/GenBank/DDBJ whole genome shotgun (WGS) entry which is preliminary data.</text>
</comment>